<name>A0A1Y5MRA0_9BACT</name>
<feature type="compositionally biased region" description="Basic and acidic residues" evidence="1">
    <location>
        <begin position="52"/>
        <end position="68"/>
    </location>
</feature>
<evidence type="ECO:0000313" key="3">
    <source>
        <dbReference type="Proteomes" id="UP000195967"/>
    </source>
</evidence>
<gene>
    <name evidence="2" type="ORF">B9N62_07010</name>
</gene>
<organism evidence="2 3">
    <name type="scientific">Campylobacter concisus</name>
    <dbReference type="NCBI Taxonomy" id="199"/>
    <lineage>
        <taxon>Bacteria</taxon>
        <taxon>Pseudomonadati</taxon>
        <taxon>Campylobacterota</taxon>
        <taxon>Epsilonproteobacteria</taxon>
        <taxon>Campylobacterales</taxon>
        <taxon>Campylobacteraceae</taxon>
        <taxon>Campylobacter</taxon>
    </lineage>
</organism>
<evidence type="ECO:0000313" key="2">
    <source>
        <dbReference type="EMBL" id="OUT11078.1"/>
    </source>
</evidence>
<proteinExistence type="predicted"/>
<evidence type="ECO:0000256" key="1">
    <source>
        <dbReference type="SAM" id="MobiDB-lite"/>
    </source>
</evidence>
<comment type="caution">
    <text evidence="2">The sequence shown here is derived from an EMBL/GenBank/DDBJ whole genome shotgun (WGS) entry which is preliminary data.</text>
</comment>
<dbReference type="Proteomes" id="UP000195967">
    <property type="component" value="Unassembled WGS sequence"/>
</dbReference>
<dbReference type="AlphaFoldDB" id="A0A1Y5MRA0"/>
<reference evidence="2 3" key="1">
    <citation type="submission" date="2017-04" db="EMBL/GenBank/DDBJ databases">
        <title>Complete genome of Campylobacter concisus ATCC 33237T and draft genomes for an additional eight well characterized C. concisus strains.</title>
        <authorList>
            <person name="Cornelius A.J."/>
            <person name="Miller W.G."/>
            <person name="Lastovica A.J."/>
            <person name="On S.L."/>
            <person name="French N.P."/>
            <person name="Vandenberg O."/>
            <person name="Biggs P.J."/>
        </authorList>
    </citation>
    <scope>NUCLEOTIDE SEQUENCE [LARGE SCALE GENOMIC DNA]</scope>
    <source>
        <strain evidence="2 3">Lasto28.99</strain>
    </source>
</reference>
<protein>
    <submittedName>
        <fullName evidence="2">Uncharacterized protein</fullName>
    </submittedName>
</protein>
<accession>A0A1Y5MRA0</accession>
<dbReference type="RefSeq" id="WP_087584932.1">
    <property type="nucleotide sequence ID" value="NZ_CABMKR010000008.1"/>
</dbReference>
<dbReference type="EMBL" id="NDYO01000008">
    <property type="protein sequence ID" value="OUT11078.1"/>
    <property type="molecule type" value="Genomic_DNA"/>
</dbReference>
<sequence>MRYIAKGNICVKGNFVKEGEIITLNQNEAKKYLDASMIEAFEENDSNTQLQDQDKSSDQDDNLGSKEE</sequence>
<feature type="region of interest" description="Disordered" evidence="1">
    <location>
        <begin position="44"/>
        <end position="68"/>
    </location>
</feature>